<keyword evidence="2" id="KW-1185">Reference proteome</keyword>
<accession>A0A5A7QQY8</accession>
<feature type="non-terminal residue" evidence="1">
    <location>
        <position position="1"/>
    </location>
</feature>
<sequence length="100" mass="11708">KSVRVNHRSRKAEIESILKLITLRRVENKSYSPGKHSLHGKVPTGSFEQEGNYHSAYEECERERRLNYWSAKGNRLDFFSVLYRAKGGFNSKAYEESFFC</sequence>
<reference evidence="2" key="1">
    <citation type="journal article" date="2019" name="Curr. Biol.">
        <title>Genome Sequence of Striga asiatica Provides Insight into the Evolution of Plant Parasitism.</title>
        <authorList>
            <person name="Yoshida S."/>
            <person name="Kim S."/>
            <person name="Wafula E.K."/>
            <person name="Tanskanen J."/>
            <person name="Kim Y.M."/>
            <person name="Honaas L."/>
            <person name="Yang Z."/>
            <person name="Spallek T."/>
            <person name="Conn C.E."/>
            <person name="Ichihashi Y."/>
            <person name="Cheong K."/>
            <person name="Cui S."/>
            <person name="Der J.P."/>
            <person name="Gundlach H."/>
            <person name="Jiao Y."/>
            <person name="Hori C."/>
            <person name="Ishida J.K."/>
            <person name="Kasahara H."/>
            <person name="Kiba T."/>
            <person name="Kim M.S."/>
            <person name="Koo N."/>
            <person name="Laohavisit A."/>
            <person name="Lee Y.H."/>
            <person name="Lumba S."/>
            <person name="McCourt P."/>
            <person name="Mortimer J.C."/>
            <person name="Mutuku J.M."/>
            <person name="Nomura T."/>
            <person name="Sasaki-Sekimoto Y."/>
            <person name="Seto Y."/>
            <person name="Wang Y."/>
            <person name="Wakatake T."/>
            <person name="Sakakibara H."/>
            <person name="Demura T."/>
            <person name="Yamaguchi S."/>
            <person name="Yoneyama K."/>
            <person name="Manabe R.I."/>
            <person name="Nelson D.C."/>
            <person name="Schulman A.H."/>
            <person name="Timko M.P."/>
            <person name="dePamphilis C.W."/>
            <person name="Choi D."/>
            <person name="Shirasu K."/>
        </authorList>
    </citation>
    <scope>NUCLEOTIDE SEQUENCE [LARGE SCALE GENOMIC DNA]</scope>
    <source>
        <strain evidence="2">cv. UVA1</strain>
    </source>
</reference>
<dbReference type="EMBL" id="BKCP01008059">
    <property type="protein sequence ID" value="GER47765.1"/>
    <property type="molecule type" value="Genomic_DNA"/>
</dbReference>
<dbReference type="Proteomes" id="UP000325081">
    <property type="component" value="Unassembled WGS sequence"/>
</dbReference>
<comment type="caution">
    <text evidence="1">The sequence shown here is derived from an EMBL/GenBank/DDBJ whole genome shotgun (WGS) entry which is preliminary data.</text>
</comment>
<dbReference type="AlphaFoldDB" id="A0A5A7QQY8"/>
<evidence type="ECO:0000313" key="2">
    <source>
        <dbReference type="Proteomes" id="UP000325081"/>
    </source>
</evidence>
<feature type="non-terminal residue" evidence="1">
    <location>
        <position position="100"/>
    </location>
</feature>
<name>A0A5A7QQY8_STRAF</name>
<protein>
    <submittedName>
        <fullName evidence="1">Enolase</fullName>
    </submittedName>
</protein>
<gene>
    <name evidence="1" type="ORF">STAS_24905</name>
</gene>
<organism evidence="1 2">
    <name type="scientific">Striga asiatica</name>
    <name type="common">Asiatic witchweed</name>
    <name type="synonym">Buchnera asiatica</name>
    <dbReference type="NCBI Taxonomy" id="4170"/>
    <lineage>
        <taxon>Eukaryota</taxon>
        <taxon>Viridiplantae</taxon>
        <taxon>Streptophyta</taxon>
        <taxon>Embryophyta</taxon>
        <taxon>Tracheophyta</taxon>
        <taxon>Spermatophyta</taxon>
        <taxon>Magnoliopsida</taxon>
        <taxon>eudicotyledons</taxon>
        <taxon>Gunneridae</taxon>
        <taxon>Pentapetalae</taxon>
        <taxon>asterids</taxon>
        <taxon>lamiids</taxon>
        <taxon>Lamiales</taxon>
        <taxon>Orobanchaceae</taxon>
        <taxon>Buchnereae</taxon>
        <taxon>Striga</taxon>
    </lineage>
</organism>
<proteinExistence type="predicted"/>
<evidence type="ECO:0000313" key="1">
    <source>
        <dbReference type="EMBL" id="GER47765.1"/>
    </source>
</evidence>